<protein>
    <submittedName>
        <fullName evidence="3">EGF-like domain-containing protein</fullName>
    </submittedName>
</protein>
<dbReference type="Proteomes" id="UP000095280">
    <property type="component" value="Unplaced"/>
</dbReference>
<dbReference type="AlphaFoldDB" id="A0A1I8F814"/>
<proteinExistence type="predicted"/>
<evidence type="ECO:0000256" key="1">
    <source>
        <dbReference type="SAM" id="MobiDB-lite"/>
    </source>
</evidence>
<keyword evidence="2" id="KW-1185">Reference proteome</keyword>
<evidence type="ECO:0000313" key="2">
    <source>
        <dbReference type="Proteomes" id="UP000095280"/>
    </source>
</evidence>
<sequence length="390" mass="42427">RQPGVRRGPGAAMNQICSSRHHVLLCADSSPGSASMRRLRSTQPNIWRAAPSRRIAQHQNQLGLARGNGRRLHLSSERASLSMPRWAKTATRDQLYERTAFAMATDEPTLSVALTPPSPTVAGSERRLECHFSPGVSVEPPANTCAQASVSCYCWTSGGHSCASKREPSRMFGQCLFDWGQLRCGGEALINAEAVLQRSIPMTINQCAIGGWKSPERLHSLLNPLKAIAQLVAWILLEGFLSYSLLQANSTALAAVRHQLNNISCSLALLPPHLRPCISDIYVKQVSKTNLVFVAVALDTGCQCQLPAPAPGQRRWKRRLIILCSRCFAANLLDPETEHCADGESGGPMYSILDIHRAARLTAEPPGQEQGQGDNEQQGVADEADDEPTE</sequence>
<accession>A0A1I8F814</accession>
<reference evidence="3" key="1">
    <citation type="submission" date="2016-11" db="UniProtKB">
        <authorList>
            <consortium name="WormBaseParasite"/>
        </authorList>
    </citation>
    <scope>IDENTIFICATION</scope>
</reference>
<feature type="region of interest" description="Disordered" evidence="1">
    <location>
        <begin position="361"/>
        <end position="390"/>
    </location>
</feature>
<dbReference type="WBParaSite" id="maker-unitig_24065-snap-gene-0.2-mRNA-1">
    <property type="protein sequence ID" value="maker-unitig_24065-snap-gene-0.2-mRNA-1"/>
    <property type="gene ID" value="maker-unitig_24065-snap-gene-0.2"/>
</dbReference>
<name>A0A1I8F814_9PLAT</name>
<evidence type="ECO:0000313" key="3">
    <source>
        <dbReference type="WBParaSite" id="maker-unitig_24065-snap-gene-0.2-mRNA-1"/>
    </source>
</evidence>
<organism evidence="2 3">
    <name type="scientific">Macrostomum lignano</name>
    <dbReference type="NCBI Taxonomy" id="282301"/>
    <lineage>
        <taxon>Eukaryota</taxon>
        <taxon>Metazoa</taxon>
        <taxon>Spiralia</taxon>
        <taxon>Lophotrochozoa</taxon>
        <taxon>Platyhelminthes</taxon>
        <taxon>Rhabditophora</taxon>
        <taxon>Macrostomorpha</taxon>
        <taxon>Macrostomida</taxon>
        <taxon>Macrostomidae</taxon>
        <taxon>Macrostomum</taxon>
    </lineage>
</organism>
<feature type="compositionally biased region" description="Low complexity" evidence="1">
    <location>
        <begin position="367"/>
        <end position="379"/>
    </location>
</feature>